<proteinExistence type="predicted"/>
<keyword evidence="3" id="KW-0411">Iron-sulfur</keyword>
<evidence type="ECO:0000256" key="1">
    <source>
        <dbReference type="ARBA" id="ARBA00022723"/>
    </source>
</evidence>
<keyword evidence="7" id="KW-1185">Reference proteome</keyword>
<dbReference type="eggNOG" id="COG1143">
    <property type="taxonomic scope" value="Bacteria"/>
</dbReference>
<gene>
    <name evidence="6" type="primary">napF</name>
    <name evidence="6" type="ordered locus">MGMSRv2__2006</name>
</gene>
<dbReference type="Proteomes" id="UP000018922">
    <property type="component" value="Chromosome I"/>
</dbReference>
<dbReference type="Gene3D" id="3.30.70.20">
    <property type="match status" value="1"/>
</dbReference>
<dbReference type="HOGENOM" id="CLU_2314359_0_0_5"/>
<evidence type="ECO:0000256" key="3">
    <source>
        <dbReference type="ARBA" id="ARBA00023014"/>
    </source>
</evidence>
<dbReference type="Pfam" id="PF12838">
    <property type="entry name" value="Fer4_7"/>
    <property type="match status" value="1"/>
</dbReference>
<feature type="region of interest" description="Disordered" evidence="4">
    <location>
        <begin position="1"/>
        <end position="23"/>
    </location>
</feature>
<dbReference type="SUPFAM" id="SSF54862">
    <property type="entry name" value="4Fe-4S ferredoxins"/>
    <property type="match status" value="1"/>
</dbReference>
<keyword evidence="1" id="KW-0479">Metal-binding</keyword>
<sequence length="103" mass="10300">MMSHSLSRRALFGRTPPQSPPEAPVKRVAVLGGTCIATQGVACGTCADPCDPRAIKIRPMLGGRAIPLIDAAACTGCGDCLNVCPVGALVLAPAGSGESKPCA</sequence>
<dbReference type="STRING" id="1430440.MGMSRv2__2006"/>
<dbReference type="PROSITE" id="PS51379">
    <property type="entry name" value="4FE4S_FER_2"/>
    <property type="match status" value="1"/>
</dbReference>
<feature type="domain" description="4Fe-4S ferredoxin-type" evidence="5">
    <location>
        <begin position="65"/>
        <end position="94"/>
    </location>
</feature>
<dbReference type="InterPro" id="IPR017896">
    <property type="entry name" value="4Fe4S_Fe-S-bd"/>
</dbReference>
<protein>
    <submittedName>
        <fullName evidence="6">Ferredoxin-type protein NapF</fullName>
    </submittedName>
</protein>
<dbReference type="AlphaFoldDB" id="V6F4I7"/>
<dbReference type="EMBL" id="HG794546">
    <property type="protein sequence ID" value="CDK99221.1"/>
    <property type="molecule type" value="Genomic_DNA"/>
</dbReference>
<evidence type="ECO:0000256" key="4">
    <source>
        <dbReference type="SAM" id="MobiDB-lite"/>
    </source>
</evidence>
<dbReference type="PROSITE" id="PS00198">
    <property type="entry name" value="4FE4S_FER_1"/>
    <property type="match status" value="1"/>
</dbReference>
<dbReference type="GO" id="GO:0051536">
    <property type="term" value="F:iron-sulfur cluster binding"/>
    <property type="evidence" value="ECO:0007669"/>
    <property type="project" value="UniProtKB-KW"/>
</dbReference>
<dbReference type="KEGG" id="mgy:MGMSRv2__2006"/>
<dbReference type="InterPro" id="IPR017900">
    <property type="entry name" value="4Fe4S_Fe_S_CS"/>
</dbReference>
<accession>V6F4I7</accession>
<dbReference type="GO" id="GO:0046872">
    <property type="term" value="F:metal ion binding"/>
    <property type="evidence" value="ECO:0007669"/>
    <property type="project" value="UniProtKB-KW"/>
</dbReference>
<keyword evidence="2" id="KW-0408">Iron</keyword>
<evidence type="ECO:0000256" key="2">
    <source>
        <dbReference type="ARBA" id="ARBA00023004"/>
    </source>
</evidence>
<evidence type="ECO:0000313" key="6">
    <source>
        <dbReference type="EMBL" id="CDK99221.1"/>
    </source>
</evidence>
<reference evidence="6 7" key="1">
    <citation type="journal article" date="2014" name="Genome Announc.">
        <title>Complete genome sequence of Magnetospirillum gryphiswaldense MSR-1.</title>
        <authorList>
            <person name="Wang X."/>
            <person name="Wang Q."/>
            <person name="Zhang W."/>
            <person name="Wang Y."/>
            <person name="Li L."/>
            <person name="Wen T."/>
            <person name="Zhang T."/>
            <person name="Zhang Y."/>
            <person name="Xu J."/>
            <person name="Hu J."/>
            <person name="Li S."/>
            <person name="Liu L."/>
            <person name="Liu J."/>
            <person name="Jiang W."/>
            <person name="Tian J."/>
            <person name="Li Y."/>
            <person name="Schuler D."/>
            <person name="Wang L."/>
            <person name="Li J."/>
        </authorList>
    </citation>
    <scope>NUCLEOTIDE SEQUENCE [LARGE SCALE GENOMIC DNA]</scope>
    <source>
        <strain evidence="7">DSM 6361 / JCM 21280 / NBRC 15271 / MSR-1</strain>
    </source>
</reference>
<name>V6F4I7_MAGGM</name>
<organism evidence="6 7">
    <name type="scientific">Magnetospirillum gryphiswaldense (strain DSM 6361 / JCM 21280 / NBRC 15271 / MSR-1)</name>
    <dbReference type="NCBI Taxonomy" id="431944"/>
    <lineage>
        <taxon>Bacteria</taxon>
        <taxon>Pseudomonadati</taxon>
        <taxon>Pseudomonadota</taxon>
        <taxon>Alphaproteobacteria</taxon>
        <taxon>Rhodospirillales</taxon>
        <taxon>Rhodospirillaceae</taxon>
        <taxon>Magnetospirillum</taxon>
    </lineage>
</organism>
<evidence type="ECO:0000313" key="7">
    <source>
        <dbReference type="Proteomes" id="UP000018922"/>
    </source>
</evidence>
<evidence type="ECO:0000259" key="5">
    <source>
        <dbReference type="PROSITE" id="PS51379"/>
    </source>
</evidence>